<dbReference type="EC" id="3.6.1.9" evidence="3"/>
<dbReference type="PANTHER" id="PTHR43213">
    <property type="entry name" value="BIFUNCTIONAL DTTP/UTP PYROPHOSPHATASE/METHYLTRANSFERASE PROTEIN-RELATED"/>
    <property type="match status" value="1"/>
</dbReference>
<evidence type="ECO:0000256" key="3">
    <source>
        <dbReference type="HAMAP-Rule" id="MF_00528"/>
    </source>
</evidence>
<dbReference type="GO" id="GO:0036218">
    <property type="term" value="F:dTTP diphosphatase activity"/>
    <property type="evidence" value="ECO:0007669"/>
    <property type="project" value="RHEA"/>
</dbReference>
<feature type="site" description="Important for substrate specificity" evidence="3">
    <location>
        <position position="13"/>
    </location>
</feature>
<comment type="cofactor">
    <cofactor evidence="1 3">
        <name>a divalent metal cation</name>
        <dbReference type="ChEBI" id="CHEBI:60240"/>
    </cofactor>
</comment>
<keyword evidence="2 3" id="KW-0378">Hydrolase</keyword>
<accession>A0A133YAF2</accession>
<feature type="compositionally biased region" description="Basic and acidic residues" evidence="4">
    <location>
        <begin position="332"/>
        <end position="343"/>
    </location>
</feature>
<dbReference type="InterPro" id="IPR029001">
    <property type="entry name" value="ITPase-like_fam"/>
</dbReference>
<gene>
    <name evidence="5" type="ORF">HMPREF1872_01008</name>
</gene>
<dbReference type="PANTHER" id="PTHR43213:SF5">
    <property type="entry name" value="BIFUNCTIONAL DTTP_UTP PYROPHOSPHATASE_METHYLTRANSFERASE PROTEIN-RELATED"/>
    <property type="match status" value="1"/>
</dbReference>
<dbReference type="Pfam" id="PF02545">
    <property type="entry name" value="Maf"/>
    <property type="match status" value="1"/>
</dbReference>
<dbReference type="EMBL" id="LSCV01000031">
    <property type="protein sequence ID" value="KXB40196.1"/>
    <property type="molecule type" value="Genomic_DNA"/>
</dbReference>
<dbReference type="GO" id="GO:0005737">
    <property type="term" value="C:cytoplasm"/>
    <property type="evidence" value="ECO:0007669"/>
    <property type="project" value="UniProtKB-SubCell"/>
</dbReference>
<sequence>MSVQLLLASSSPRRKSILNLAQIDFVTYSPQLDEATLTKRLLAIYNDVCQSALGRIVTSELAFHKALTAARMTSAPLILASDTIVMCRGYILGKPNNAEIARIMFKLLLGETLNADEANIMQEAHACNEEECCSKFGQFHQVSTSVCLLISKDLLNKFNLSKQTIERIEALPDTYVEKDNYVRILFVEQAGVYMQANSPLFTRIIEDYIASGACFDKAGGYAVQEQTACLINKIDGDVYTIMGLPIHAILQKCGELMPFKQTEAQVNSQRTQTRISEIKPIVQPKAATVETNATPEHDNYRPIPVRTKSSVARFNSTLLQNLTSYNATQNEKQADKAHDKANETEGYQQAGPGLKSVEQTDFNKQSAKLAEPDLSLSKPINTNEQELVGALKSKLSSLKSSSSFSQRDLPQFLKHNK</sequence>
<evidence type="ECO:0000256" key="2">
    <source>
        <dbReference type="ARBA" id="ARBA00022801"/>
    </source>
</evidence>
<dbReference type="Gene3D" id="3.90.950.10">
    <property type="match status" value="1"/>
</dbReference>
<keyword evidence="3" id="KW-0963">Cytoplasm</keyword>
<feature type="active site" description="Proton acceptor" evidence="3">
    <location>
        <position position="82"/>
    </location>
</feature>
<comment type="subcellular location">
    <subcellularLocation>
        <location evidence="3">Cytoplasm</location>
    </subcellularLocation>
</comment>
<organism evidence="5 6">
    <name type="scientific">Amygdalobacter nucleatus</name>
    <dbReference type="NCBI Taxonomy" id="3029274"/>
    <lineage>
        <taxon>Bacteria</taxon>
        <taxon>Bacillati</taxon>
        <taxon>Bacillota</taxon>
        <taxon>Clostridia</taxon>
        <taxon>Eubacteriales</taxon>
        <taxon>Oscillospiraceae</taxon>
        <taxon>Amygdalobacter</taxon>
    </lineage>
</organism>
<comment type="function">
    <text evidence="3">Nucleoside triphosphate pyrophosphatase that hydrolyzes dTTP and UTP. May have a dual role in cell division arrest and in preventing the incorporation of modified nucleotides into cellular nucleic acids.</text>
</comment>
<dbReference type="OrthoDB" id="9807767at2"/>
<dbReference type="AlphaFoldDB" id="A0A133YAF2"/>
<evidence type="ECO:0000256" key="1">
    <source>
        <dbReference type="ARBA" id="ARBA00001968"/>
    </source>
</evidence>
<feature type="compositionally biased region" description="Polar residues" evidence="4">
    <location>
        <begin position="357"/>
        <end position="366"/>
    </location>
</feature>
<dbReference type="Proteomes" id="UP000070080">
    <property type="component" value="Unassembled WGS sequence"/>
</dbReference>
<feature type="site" description="Important for substrate specificity" evidence="3">
    <location>
        <position position="224"/>
    </location>
</feature>
<keyword evidence="6" id="KW-1185">Reference proteome</keyword>
<proteinExistence type="inferred from homology"/>
<dbReference type="GO" id="GO:0009117">
    <property type="term" value="P:nucleotide metabolic process"/>
    <property type="evidence" value="ECO:0007669"/>
    <property type="project" value="UniProtKB-KW"/>
</dbReference>
<dbReference type="GO" id="GO:0036221">
    <property type="term" value="F:UTP diphosphatase activity"/>
    <property type="evidence" value="ECO:0007669"/>
    <property type="project" value="RHEA"/>
</dbReference>
<protein>
    <recommendedName>
        <fullName evidence="3">dTTP/UTP pyrophosphatase</fullName>
        <shortName evidence="3">dTTPase/UTPase</shortName>
        <ecNumber evidence="3">3.6.1.9</ecNumber>
    </recommendedName>
    <alternativeName>
        <fullName evidence="3">Nucleoside triphosphate pyrophosphatase</fullName>
    </alternativeName>
    <alternativeName>
        <fullName evidence="3">Nucleotide pyrophosphatase</fullName>
        <shortName evidence="3">Nucleotide PPase</shortName>
    </alternativeName>
</protein>
<comment type="catalytic activity">
    <reaction evidence="3">
        <text>UTP + H2O = UMP + diphosphate + H(+)</text>
        <dbReference type="Rhea" id="RHEA:29395"/>
        <dbReference type="ChEBI" id="CHEBI:15377"/>
        <dbReference type="ChEBI" id="CHEBI:15378"/>
        <dbReference type="ChEBI" id="CHEBI:33019"/>
        <dbReference type="ChEBI" id="CHEBI:46398"/>
        <dbReference type="ChEBI" id="CHEBI:57865"/>
        <dbReference type="EC" id="3.6.1.9"/>
    </reaction>
</comment>
<name>A0A133YAF2_9FIRM</name>
<comment type="similarity">
    <text evidence="3">Belongs to the Maf family. YhdE subfamily.</text>
</comment>
<dbReference type="InterPro" id="IPR003697">
    <property type="entry name" value="Maf-like"/>
</dbReference>
<comment type="caution">
    <text evidence="5">The sequence shown here is derived from an EMBL/GenBank/DDBJ whole genome shotgun (WGS) entry which is preliminary data.</text>
</comment>
<keyword evidence="3" id="KW-0546">Nucleotide metabolism</keyword>
<evidence type="ECO:0000313" key="5">
    <source>
        <dbReference type="EMBL" id="KXB40196.1"/>
    </source>
</evidence>
<feature type="region of interest" description="Disordered" evidence="4">
    <location>
        <begin position="396"/>
        <end position="417"/>
    </location>
</feature>
<evidence type="ECO:0000313" key="6">
    <source>
        <dbReference type="Proteomes" id="UP000070080"/>
    </source>
</evidence>
<feature type="site" description="Important for substrate specificity" evidence="3">
    <location>
        <position position="83"/>
    </location>
</feature>
<dbReference type="HAMAP" id="MF_00528">
    <property type="entry name" value="Maf"/>
    <property type="match status" value="1"/>
</dbReference>
<dbReference type="STRING" id="1497955.HMPREF1872_01008"/>
<evidence type="ECO:0000256" key="4">
    <source>
        <dbReference type="SAM" id="MobiDB-lite"/>
    </source>
</evidence>
<feature type="region of interest" description="Disordered" evidence="4">
    <location>
        <begin position="324"/>
        <end position="381"/>
    </location>
</feature>
<reference evidence="6" key="1">
    <citation type="submission" date="2016-01" db="EMBL/GenBank/DDBJ databases">
        <authorList>
            <person name="Mitreva M."/>
            <person name="Pepin K.H."/>
            <person name="Mihindukulasuriya K.A."/>
            <person name="Fulton R."/>
            <person name="Fronick C."/>
            <person name="O'Laughlin M."/>
            <person name="Miner T."/>
            <person name="Herter B."/>
            <person name="Rosa B.A."/>
            <person name="Cordes M."/>
            <person name="Tomlinson C."/>
            <person name="Wollam A."/>
            <person name="Palsikar V.B."/>
            <person name="Mardis E.R."/>
            <person name="Wilson R.K."/>
        </authorList>
    </citation>
    <scope>NUCLEOTIDE SEQUENCE [LARGE SCALE GENOMIC DNA]</scope>
    <source>
        <strain evidence="6">KA00274</strain>
    </source>
</reference>
<dbReference type="SUPFAM" id="SSF52972">
    <property type="entry name" value="ITPase-like"/>
    <property type="match status" value="1"/>
</dbReference>
<comment type="catalytic activity">
    <reaction evidence="3">
        <text>dTTP + H2O = dTMP + diphosphate + H(+)</text>
        <dbReference type="Rhea" id="RHEA:28534"/>
        <dbReference type="ChEBI" id="CHEBI:15377"/>
        <dbReference type="ChEBI" id="CHEBI:15378"/>
        <dbReference type="ChEBI" id="CHEBI:33019"/>
        <dbReference type="ChEBI" id="CHEBI:37568"/>
        <dbReference type="ChEBI" id="CHEBI:63528"/>
        <dbReference type="EC" id="3.6.1.9"/>
    </reaction>
</comment>
<comment type="caution">
    <text evidence="3">Lacks conserved residue(s) required for the propagation of feature annotation.</text>
</comment>
<dbReference type="RefSeq" id="WP_066714420.1">
    <property type="nucleotide sequence ID" value="NZ_CP118869.1"/>
</dbReference>